<evidence type="ECO:0000313" key="2">
    <source>
        <dbReference type="Proteomes" id="UP000269352"/>
    </source>
</evidence>
<name>A0A388TBV9_TERA1</name>
<sequence>MAYTGIGRGERLKASYMEEALDSKVDVTGNVTISGKKEFTISPIVQERNPAATTVNAISTEAQVYNTFSVKADKDKVVYRTGNHDGVQYGKIGGQKTFDPSAPLLASPGKSTAVDCGDDNKKAAAKTAIATEAQVYAQGIAIQGNIATWESTMVFDIGSKADADNVVYRIIPSGSNDPDILNQEIEGVKDFKSTPKISETKTLPGDDTGSNIAATEEQVYKAACWCNR</sequence>
<keyword evidence="2" id="KW-1185">Reference proteome</keyword>
<protein>
    <submittedName>
        <fullName evidence="1">Uncharacterized protein</fullName>
    </submittedName>
</protein>
<dbReference type="Proteomes" id="UP000269352">
    <property type="component" value="Unassembled WGS sequence"/>
</dbReference>
<evidence type="ECO:0000313" key="1">
    <source>
        <dbReference type="EMBL" id="GBR73927.1"/>
    </source>
</evidence>
<proteinExistence type="predicted"/>
<gene>
    <name evidence="1" type="ORF">NO1_1192</name>
</gene>
<dbReference type="EMBL" id="BGZN01000024">
    <property type="protein sequence ID" value="GBR73927.1"/>
    <property type="molecule type" value="Genomic_DNA"/>
</dbReference>
<comment type="caution">
    <text evidence="1">The sequence shown here is derived from an EMBL/GenBank/DDBJ whole genome shotgun (WGS) entry which is preliminary data.</text>
</comment>
<accession>A0A388TBV9</accession>
<organism evidence="1 2">
    <name type="scientific">Termititenax aidoneus</name>
    <dbReference type="NCBI Taxonomy" id="2218524"/>
    <lineage>
        <taxon>Bacteria</taxon>
        <taxon>Bacillati</taxon>
        <taxon>Candidatus Margulisiibacteriota</taxon>
        <taxon>Candidatus Termititenacia</taxon>
        <taxon>Candidatus Termititenacales</taxon>
        <taxon>Candidatus Termititenacaceae</taxon>
        <taxon>Candidatus Termititenax</taxon>
    </lineage>
</organism>
<reference evidence="1 2" key="1">
    <citation type="journal article" date="2019" name="ISME J.">
        <title>Genome analyses of uncultured TG2/ZB3 bacteria in 'Margulisbacteria' specifically attached to ectosymbiotic spirochetes of protists in the termite gut.</title>
        <authorList>
            <person name="Utami Y.D."/>
            <person name="Kuwahara H."/>
            <person name="Igai K."/>
            <person name="Murakami T."/>
            <person name="Sugaya K."/>
            <person name="Morikawa T."/>
            <person name="Nagura Y."/>
            <person name="Yuki M."/>
            <person name="Deevong P."/>
            <person name="Inoue T."/>
            <person name="Kihara K."/>
            <person name="Lo N."/>
            <person name="Yamada A."/>
            <person name="Ohkuma M."/>
            <person name="Hongoh Y."/>
        </authorList>
    </citation>
    <scope>NUCLEOTIDE SEQUENCE [LARGE SCALE GENOMIC DNA]</scope>
    <source>
        <strain evidence="1">NkOx7-01</strain>
    </source>
</reference>
<dbReference type="AlphaFoldDB" id="A0A388TBV9"/>